<protein>
    <submittedName>
        <fullName evidence="3">Uncharacterized protein</fullName>
    </submittedName>
</protein>
<organism evidence="3 4">
    <name type="scientific">Tritrichomonas foetus</name>
    <dbReference type="NCBI Taxonomy" id="1144522"/>
    <lineage>
        <taxon>Eukaryota</taxon>
        <taxon>Metamonada</taxon>
        <taxon>Parabasalia</taxon>
        <taxon>Tritrichomonadida</taxon>
        <taxon>Tritrichomonadidae</taxon>
        <taxon>Tritrichomonas</taxon>
    </lineage>
</organism>
<dbReference type="Proteomes" id="UP000179807">
    <property type="component" value="Unassembled WGS sequence"/>
</dbReference>
<keyword evidence="1" id="KW-0175">Coiled coil</keyword>
<evidence type="ECO:0000313" key="3">
    <source>
        <dbReference type="EMBL" id="OHS96100.1"/>
    </source>
</evidence>
<dbReference type="VEuPathDB" id="TrichDB:TRFO_37771"/>
<accession>A0A1J4JFW1</accession>
<name>A0A1J4JFW1_9EUKA</name>
<feature type="coiled-coil region" evidence="1">
    <location>
        <begin position="44"/>
        <end position="123"/>
    </location>
</feature>
<dbReference type="GeneID" id="94846332"/>
<evidence type="ECO:0000313" key="4">
    <source>
        <dbReference type="Proteomes" id="UP000179807"/>
    </source>
</evidence>
<keyword evidence="4" id="KW-1185">Reference proteome</keyword>
<evidence type="ECO:0000256" key="1">
    <source>
        <dbReference type="SAM" id="Coils"/>
    </source>
</evidence>
<comment type="caution">
    <text evidence="3">The sequence shown here is derived from an EMBL/GenBank/DDBJ whole genome shotgun (WGS) entry which is preliminary data.</text>
</comment>
<gene>
    <name evidence="3" type="ORF">TRFO_37771</name>
</gene>
<feature type="region of interest" description="Disordered" evidence="2">
    <location>
        <begin position="316"/>
        <end position="343"/>
    </location>
</feature>
<evidence type="ECO:0000256" key="2">
    <source>
        <dbReference type="SAM" id="MobiDB-lite"/>
    </source>
</evidence>
<reference evidence="3" key="1">
    <citation type="submission" date="2016-10" db="EMBL/GenBank/DDBJ databases">
        <authorList>
            <person name="Benchimol M."/>
            <person name="Almeida L.G."/>
            <person name="Vasconcelos A.T."/>
            <person name="Perreira-Neves A."/>
            <person name="Rosa I.A."/>
            <person name="Tasca T."/>
            <person name="Bogo M.R."/>
            <person name="de Souza W."/>
        </authorList>
    </citation>
    <scope>NUCLEOTIDE SEQUENCE [LARGE SCALE GENOMIC DNA]</scope>
    <source>
        <strain evidence="3">K</strain>
    </source>
</reference>
<dbReference type="RefSeq" id="XP_068349237.1">
    <property type="nucleotide sequence ID" value="XM_068511628.1"/>
</dbReference>
<sequence>MIGFSKFSQHKMTTSRPPVGLAYPKGTYKVVPFFWRGEDPLRENEALLVEYRQTQKDYRKKESELRLMQQEFDKYKEQLDSFDKYAIQIANDLGENSIATTQNAQLRKEIKSIQDQIQEIENQIKICKYWTSQTQMQKLYLEDSGLWPEIETQMRNIDLTTDSIISLQKEIGETVISDRYQYSINAATEAKVAFQCKHWLNTKLQNLRNSMNQSKSCKNGVRLTAANTLIHSNDEVNRLFELNCQIKLEFEEVQLNKELATFHRRHTVKSAFQLIQELNDVIGLIGGKPIDLNRVRDHCDITEIENEEKLMVRAAQATPRKANDRPRTAPKSALAPKVKKRRF</sequence>
<proteinExistence type="predicted"/>
<dbReference type="EMBL" id="MLAK01001200">
    <property type="protein sequence ID" value="OHS96100.1"/>
    <property type="molecule type" value="Genomic_DNA"/>
</dbReference>
<dbReference type="AlphaFoldDB" id="A0A1J4JFW1"/>